<proteinExistence type="predicted"/>
<feature type="compositionally biased region" description="Low complexity" evidence="1">
    <location>
        <begin position="603"/>
        <end position="623"/>
    </location>
</feature>
<name>A0A2A6CIL8_PRIPA</name>
<dbReference type="AlphaFoldDB" id="A0A2A6CIL8"/>
<reference evidence="3" key="2">
    <citation type="submission" date="2022-06" db="UniProtKB">
        <authorList>
            <consortium name="EnsemblMetazoa"/>
        </authorList>
    </citation>
    <scope>IDENTIFICATION</scope>
    <source>
        <strain evidence="3">PS312</strain>
    </source>
</reference>
<feature type="region of interest" description="Disordered" evidence="1">
    <location>
        <begin position="658"/>
        <end position="755"/>
    </location>
</feature>
<keyword evidence="2" id="KW-0472">Membrane</keyword>
<reference evidence="4" key="1">
    <citation type="journal article" date="2008" name="Nat. Genet.">
        <title>The Pristionchus pacificus genome provides a unique perspective on nematode lifestyle and parasitism.</title>
        <authorList>
            <person name="Dieterich C."/>
            <person name="Clifton S.W."/>
            <person name="Schuster L.N."/>
            <person name="Chinwalla A."/>
            <person name="Delehaunty K."/>
            <person name="Dinkelacker I."/>
            <person name="Fulton L."/>
            <person name="Fulton R."/>
            <person name="Godfrey J."/>
            <person name="Minx P."/>
            <person name="Mitreva M."/>
            <person name="Roeseler W."/>
            <person name="Tian H."/>
            <person name="Witte H."/>
            <person name="Yang S.P."/>
            <person name="Wilson R.K."/>
            <person name="Sommer R.J."/>
        </authorList>
    </citation>
    <scope>NUCLEOTIDE SEQUENCE [LARGE SCALE GENOMIC DNA]</scope>
    <source>
        <strain evidence="4">PS312</strain>
    </source>
</reference>
<feature type="compositionally biased region" description="Low complexity" evidence="1">
    <location>
        <begin position="718"/>
        <end position="728"/>
    </location>
</feature>
<sequence>MAKTTSSLFTQCPDKKWVIPLNGKDAFVTLDDPVCKQDVLFDVNAADFYFKLPSNAFEKKKNARCFTDYDCMQHSNLILPCADETSCFVVDQTPDHIKCKNESKIVQLKVYMKDGNSTWDEHKKYTCNKTTGYYTSGSHEIPPKSQVRCVCAFGISTEVKNNGAQTAPVVSESTIWWLIGSVFVCCLIAIGVIYVGYSQYQKRKAKLRVKGRDEWRKLDTKERIAHCKEAYAEILAASADTAENLLAGFDLMETMLEAGTEDIECWGGEEAYVFLKKFHGAIPKIDQQICARCTRRRFRIVHTTRLVAGSRKGLIRTVAIQFLSFSFFDPESDGDSEDLIEEGFRQLQYDAWTQYPHGGLLWSVVTHAHPLAYKAPLTPGEKTTLEDLNPDKLSTDFKIVKFDRATFLNHLMVLMRESTELIDKDDIIPEFGTIPYQAAFAIGAAPLPSFHEKRTKEMLERDPNSPRHDDGGNVQLGYFTGMCESIGRNPAPLILKCTDMWKEYDEKFYAKLIAAHPEHVWATVWERALRNVIYYGRAMDAKRLYKRFIAADKHVKPPKPPKENKKKDKKMEPPTPVPAEDKTPPMDDEAGGGAAKAPPPAAAPRAASGADAAPAAPAAAPAAAAPPPMEHISELEHAQQEFCDAIEEIQENLRKWFAKRTDKEELKTKPVYPVDDKYNLDNRISKDTKTDVEGDKKNPGCDTSQSPDTKTKSSETDPGAAAGAAGAPASPPPVAPMPAAAPTGAAAAAAAPVKP</sequence>
<evidence type="ECO:0000256" key="2">
    <source>
        <dbReference type="SAM" id="Phobius"/>
    </source>
</evidence>
<feature type="compositionally biased region" description="Basic and acidic residues" evidence="1">
    <location>
        <begin position="553"/>
        <end position="572"/>
    </location>
</feature>
<dbReference type="EnsemblMetazoa" id="PPA14545.1">
    <property type="protein sequence ID" value="PPA14545.1"/>
    <property type="gene ID" value="WBGene00104099"/>
</dbReference>
<keyword evidence="4" id="KW-1185">Reference proteome</keyword>
<feature type="compositionally biased region" description="Basic and acidic residues" evidence="1">
    <location>
        <begin position="658"/>
        <end position="699"/>
    </location>
</feature>
<accession>A0A8R1YEX8</accession>
<dbReference type="Proteomes" id="UP000005239">
    <property type="component" value="Unassembled WGS sequence"/>
</dbReference>
<protein>
    <submittedName>
        <fullName evidence="3">Uncharacterized protein</fullName>
    </submittedName>
</protein>
<keyword evidence="2" id="KW-1133">Transmembrane helix</keyword>
<evidence type="ECO:0000313" key="3">
    <source>
        <dbReference type="EnsemblMetazoa" id="PPA14545.1"/>
    </source>
</evidence>
<accession>A0A2A6CIL8</accession>
<feature type="compositionally biased region" description="Low complexity" evidence="1">
    <location>
        <begin position="737"/>
        <end position="755"/>
    </location>
</feature>
<evidence type="ECO:0000313" key="4">
    <source>
        <dbReference type="Proteomes" id="UP000005239"/>
    </source>
</evidence>
<organism evidence="3 4">
    <name type="scientific">Pristionchus pacificus</name>
    <name type="common">Parasitic nematode worm</name>
    <dbReference type="NCBI Taxonomy" id="54126"/>
    <lineage>
        <taxon>Eukaryota</taxon>
        <taxon>Metazoa</taxon>
        <taxon>Ecdysozoa</taxon>
        <taxon>Nematoda</taxon>
        <taxon>Chromadorea</taxon>
        <taxon>Rhabditida</taxon>
        <taxon>Rhabditina</taxon>
        <taxon>Diplogasteromorpha</taxon>
        <taxon>Diplogasteroidea</taxon>
        <taxon>Neodiplogasteridae</taxon>
        <taxon>Pristionchus</taxon>
    </lineage>
</organism>
<evidence type="ECO:0000256" key="1">
    <source>
        <dbReference type="SAM" id="MobiDB-lite"/>
    </source>
</evidence>
<feature type="region of interest" description="Disordered" evidence="1">
    <location>
        <begin position="553"/>
        <end position="627"/>
    </location>
</feature>
<keyword evidence="2" id="KW-0812">Transmembrane</keyword>
<gene>
    <name evidence="3" type="primary">WBGene00104099</name>
</gene>
<feature type="transmembrane region" description="Helical" evidence="2">
    <location>
        <begin position="175"/>
        <end position="197"/>
    </location>
</feature>